<reference evidence="3 4" key="1">
    <citation type="submission" date="2020-10" db="EMBL/GenBank/DDBJ databases">
        <title>Bacillus sp. HD4P25, an endophyte from a halophyte.</title>
        <authorList>
            <person name="Sun J.-Q."/>
        </authorList>
    </citation>
    <scope>NUCLEOTIDE SEQUENCE [LARGE SCALE GENOMIC DNA]</scope>
    <source>
        <strain evidence="3 4">YIM 93174</strain>
    </source>
</reference>
<evidence type="ECO:0000256" key="1">
    <source>
        <dbReference type="SAM" id="Phobius"/>
    </source>
</evidence>
<keyword evidence="1" id="KW-1133">Transmembrane helix</keyword>
<dbReference type="InterPro" id="IPR043128">
    <property type="entry name" value="Rev_trsase/Diguanyl_cyclase"/>
</dbReference>
<feature type="transmembrane region" description="Helical" evidence="1">
    <location>
        <begin position="106"/>
        <end position="125"/>
    </location>
</feature>
<feature type="transmembrane region" description="Helical" evidence="1">
    <location>
        <begin position="20"/>
        <end position="40"/>
    </location>
</feature>
<organism evidence="3 4">
    <name type="scientific">Litchfieldia luteola</name>
    <dbReference type="NCBI Taxonomy" id="682179"/>
    <lineage>
        <taxon>Bacteria</taxon>
        <taxon>Bacillati</taxon>
        <taxon>Bacillota</taxon>
        <taxon>Bacilli</taxon>
        <taxon>Bacillales</taxon>
        <taxon>Bacillaceae</taxon>
        <taxon>Litchfieldia</taxon>
    </lineage>
</organism>
<sequence length="356" mass="40440">MTSYFFYTNQALTQLKRRIYLALIPIFILSFGTVCLLVLSSGNSDMGKYVSLLSQIGVLVLCMILLWVNKRNTNVIDILLFLSTTLIYNSNLSFNILTELGNNGNVHLGPIAYWMATTYLLYFFIFKRKVALIFSVLALSYSVILSSIHTLTSPFSDSNTIDTLIQFNMATIGFIICLYFTQHIFEGFLEVEVNKRNAVTDYLTGLPNRRNLDNVLQEKILAVQNSKQPLSIILFDVDNFKRINDIYGHEIGDEVLVELTTYLSKQLPTTAHFGRWGGEEFLIIAENLNKIECIKLGETLREIISNHHFQEVGSITCSFGIAELQTTDQPKDLLKRADEALYLAKEYGKNQVQYTA</sequence>
<dbReference type="PANTHER" id="PTHR45138">
    <property type="entry name" value="REGULATORY COMPONENTS OF SENSORY TRANSDUCTION SYSTEM"/>
    <property type="match status" value="1"/>
</dbReference>
<name>A0ABR9QEJ7_9BACI</name>
<proteinExistence type="predicted"/>
<feature type="transmembrane region" description="Helical" evidence="1">
    <location>
        <begin position="163"/>
        <end position="181"/>
    </location>
</feature>
<feature type="transmembrane region" description="Helical" evidence="1">
    <location>
        <begin position="46"/>
        <end position="68"/>
    </location>
</feature>
<evidence type="ECO:0000259" key="2">
    <source>
        <dbReference type="PROSITE" id="PS50887"/>
    </source>
</evidence>
<keyword evidence="1" id="KW-0472">Membrane</keyword>
<feature type="transmembrane region" description="Helical" evidence="1">
    <location>
        <begin position="132"/>
        <end position="151"/>
    </location>
</feature>
<dbReference type="InterPro" id="IPR000160">
    <property type="entry name" value="GGDEF_dom"/>
</dbReference>
<dbReference type="EMBL" id="JADCLJ010000007">
    <property type="protein sequence ID" value="MBE4906918.1"/>
    <property type="molecule type" value="Genomic_DNA"/>
</dbReference>
<dbReference type="Pfam" id="PF00990">
    <property type="entry name" value="GGDEF"/>
    <property type="match status" value="1"/>
</dbReference>
<keyword evidence="1" id="KW-0812">Transmembrane</keyword>
<dbReference type="CDD" id="cd01949">
    <property type="entry name" value="GGDEF"/>
    <property type="match status" value="1"/>
</dbReference>
<feature type="domain" description="GGDEF" evidence="2">
    <location>
        <begin position="228"/>
        <end position="356"/>
    </location>
</feature>
<evidence type="ECO:0000313" key="4">
    <source>
        <dbReference type="Proteomes" id="UP001516662"/>
    </source>
</evidence>
<dbReference type="SUPFAM" id="SSF55073">
    <property type="entry name" value="Nucleotide cyclase"/>
    <property type="match status" value="1"/>
</dbReference>
<dbReference type="Gene3D" id="3.30.70.270">
    <property type="match status" value="1"/>
</dbReference>
<dbReference type="PANTHER" id="PTHR45138:SF9">
    <property type="entry name" value="DIGUANYLATE CYCLASE DGCM-RELATED"/>
    <property type="match status" value="1"/>
</dbReference>
<dbReference type="InterPro" id="IPR029787">
    <property type="entry name" value="Nucleotide_cyclase"/>
</dbReference>
<feature type="transmembrane region" description="Helical" evidence="1">
    <location>
        <begin position="75"/>
        <end position="94"/>
    </location>
</feature>
<keyword evidence="4" id="KW-1185">Reference proteome</keyword>
<comment type="caution">
    <text evidence="3">The sequence shown here is derived from an EMBL/GenBank/DDBJ whole genome shotgun (WGS) entry which is preliminary data.</text>
</comment>
<evidence type="ECO:0000313" key="3">
    <source>
        <dbReference type="EMBL" id="MBE4906918.1"/>
    </source>
</evidence>
<dbReference type="SMART" id="SM00267">
    <property type="entry name" value="GGDEF"/>
    <property type="match status" value="1"/>
</dbReference>
<dbReference type="InterPro" id="IPR050469">
    <property type="entry name" value="Diguanylate_Cyclase"/>
</dbReference>
<dbReference type="PROSITE" id="PS50887">
    <property type="entry name" value="GGDEF"/>
    <property type="match status" value="1"/>
</dbReference>
<dbReference type="Proteomes" id="UP001516662">
    <property type="component" value="Unassembled WGS sequence"/>
</dbReference>
<dbReference type="RefSeq" id="WP_193534408.1">
    <property type="nucleotide sequence ID" value="NZ_JADCLJ010000007.1"/>
</dbReference>
<gene>
    <name evidence="3" type="ORF">IMZ08_02445</name>
</gene>
<dbReference type="NCBIfam" id="TIGR00254">
    <property type="entry name" value="GGDEF"/>
    <property type="match status" value="1"/>
</dbReference>
<protein>
    <submittedName>
        <fullName evidence="3">GGDEF domain-containing protein</fullName>
    </submittedName>
</protein>
<accession>A0ABR9QEJ7</accession>